<dbReference type="Proteomes" id="UP000476055">
    <property type="component" value="Unassembled WGS sequence"/>
</dbReference>
<feature type="binding site" evidence="9">
    <location>
        <begin position="215"/>
        <end position="216"/>
    </location>
    <ligand>
        <name>FMN</name>
        <dbReference type="ChEBI" id="CHEBI:58210"/>
    </ligand>
</feature>
<dbReference type="SUPFAM" id="SSF51395">
    <property type="entry name" value="FMN-linked oxidoreductases"/>
    <property type="match status" value="1"/>
</dbReference>
<dbReference type="RefSeq" id="WP_154496825.1">
    <property type="nucleotide sequence ID" value="NZ_VUMU01000013.1"/>
</dbReference>
<proteinExistence type="inferred from homology"/>
<dbReference type="Gene3D" id="3.20.20.70">
    <property type="entry name" value="Aldolase class I"/>
    <property type="match status" value="1"/>
</dbReference>
<evidence type="ECO:0000256" key="3">
    <source>
        <dbReference type="ARBA" id="ARBA00022643"/>
    </source>
</evidence>
<dbReference type="AlphaFoldDB" id="A0A6L5YLU4"/>
<dbReference type="GO" id="GO:0050660">
    <property type="term" value="F:flavin adenine dinucleotide binding"/>
    <property type="evidence" value="ECO:0007669"/>
    <property type="project" value="InterPro"/>
</dbReference>
<dbReference type="PROSITE" id="PS01136">
    <property type="entry name" value="UPF0034"/>
    <property type="match status" value="1"/>
</dbReference>
<dbReference type="InterPro" id="IPR018517">
    <property type="entry name" value="tRNA_hU_synthase_CS"/>
</dbReference>
<organism evidence="11 12">
    <name type="scientific">Waltera intestinalis</name>
    <dbReference type="NCBI Taxonomy" id="2606635"/>
    <lineage>
        <taxon>Bacteria</taxon>
        <taxon>Bacillati</taxon>
        <taxon>Bacillota</taxon>
        <taxon>Clostridia</taxon>
        <taxon>Lachnospirales</taxon>
        <taxon>Lachnospiraceae</taxon>
        <taxon>Waltera</taxon>
    </lineage>
</organism>
<dbReference type="CDD" id="cd02801">
    <property type="entry name" value="DUS_like_FMN"/>
    <property type="match status" value="1"/>
</dbReference>
<dbReference type="EC" id="1.3.1.-" evidence="7"/>
<evidence type="ECO:0000256" key="6">
    <source>
        <dbReference type="ARBA" id="ARBA00023002"/>
    </source>
</evidence>
<evidence type="ECO:0000313" key="11">
    <source>
        <dbReference type="EMBL" id="MST58617.1"/>
    </source>
</evidence>
<evidence type="ECO:0000256" key="1">
    <source>
        <dbReference type="ARBA" id="ARBA00001917"/>
    </source>
</evidence>
<evidence type="ECO:0000256" key="7">
    <source>
        <dbReference type="PIRNR" id="PIRNR006621"/>
    </source>
</evidence>
<evidence type="ECO:0000256" key="8">
    <source>
        <dbReference type="PIRSR" id="PIRSR006621-1"/>
    </source>
</evidence>
<evidence type="ECO:0000256" key="9">
    <source>
        <dbReference type="PIRSR" id="PIRSR006621-2"/>
    </source>
</evidence>
<dbReference type="PANTHER" id="PTHR45846">
    <property type="entry name" value="TRNA-DIHYDROURIDINE(47) SYNTHASE [NAD(P)(+)]-LIKE"/>
    <property type="match status" value="1"/>
</dbReference>
<keyword evidence="4 7" id="KW-0819">tRNA processing</keyword>
<dbReference type="InterPro" id="IPR001269">
    <property type="entry name" value="DUS_fam"/>
</dbReference>
<dbReference type="Pfam" id="PF01207">
    <property type="entry name" value="Dus"/>
    <property type="match status" value="1"/>
</dbReference>
<feature type="active site" description="Proton donor" evidence="8">
    <location>
        <position position="91"/>
    </location>
</feature>
<feature type="binding site" evidence="9">
    <location>
        <position position="130"/>
    </location>
    <ligand>
        <name>FMN</name>
        <dbReference type="ChEBI" id="CHEBI:58210"/>
    </ligand>
</feature>
<keyword evidence="3 7" id="KW-0288">FMN</keyword>
<evidence type="ECO:0000259" key="10">
    <source>
        <dbReference type="Pfam" id="PF01207"/>
    </source>
</evidence>
<dbReference type="PIRSF" id="PIRSF006621">
    <property type="entry name" value="Dus"/>
    <property type="match status" value="1"/>
</dbReference>
<dbReference type="InterPro" id="IPR013785">
    <property type="entry name" value="Aldolase_TIM"/>
</dbReference>
<evidence type="ECO:0000256" key="2">
    <source>
        <dbReference type="ARBA" id="ARBA00022630"/>
    </source>
</evidence>
<feature type="domain" description="DUS-like FMN-binding" evidence="10">
    <location>
        <begin position="5"/>
        <end position="245"/>
    </location>
</feature>
<keyword evidence="6 7" id="KW-0560">Oxidoreductase</keyword>
<keyword evidence="2 7" id="KW-0285">Flavoprotein</keyword>
<evidence type="ECO:0000256" key="5">
    <source>
        <dbReference type="ARBA" id="ARBA00022857"/>
    </source>
</evidence>
<keyword evidence="12" id="KW-1185">Reference proteome</keyword>
<gene>
    <name evidence="11" type="ORF">FYJ59_10275</name>
</gene>
<protein>
    <recommendedName>
        <fullName evidence="7">tRNA-dihydrouridine synthase</fullName>
        <ecNumber evidence="7">1.3.1.-</ecNumber>
    </recommendedName>
</protein>
<evidence type="ECO:0000313" key="12">
    <source>
        <dbReference type="Proteomes" id="UP000476055"/>
    </source>
</evidence>
<feature type="binding site" evidence="9">
    <location>
        <position position="61"/>
    </location>
    <ligand>
        <name>FMN</name>
        <dbReference type="ChEBI" id="CHEBI:58210"/>
    </ligand>
</feature>
<keyword evidence="5" id="KW-0521">NADP</keyword>
<feature type="binding site" evidence="9">
    <location>
        <position position="159"/>
    </location>
    <ligand>
        <name>FMN</name>
        <dbReference type="ChEBI" id="CHEBI:58210"/>
    </ligand>
</feature>
<name>A0A6L5YLU4_9FIRM</name>
<reference evidence="11 12" key="1">
    <citation type="submission" date="2019-08" db="EMBL/GenBank/DDBJ databases">
        <title>In-depth cultivation of the pig gut microbiome towards novel bacterial diversity and tailored functional studies.</title>
        <authorList>
            <person name="Wylensek D."/>
            <person name="Hitch T.C.A."/>
            <person name="Clavel T."/>
        </authorList>
    </citation>
    <scope>NUCLEOTIDE SEQUENCE [LARGE SCALE GENOMIC DNA]</scope>
    <source>
        <strain evidence="11 12">WCA3-601-WT-6H</strain>
    </source>
</reference>
<dbReference type="PANTHER" id="PTHR45846:SF1">
    <property type="entry name" value="TRNA-DIHYDROURIDINE(47) SYNTHASE [NAD(P)(+)]-LIKE"/>
    <property type="match status" value="1"/>
</dbReference>
<dbReference type="InterPro" id="IPR035587">
    <property type="entry name" value="DUS-like_FMN-bd"/>
</dbReference>
<comment type="cofactor">
    <cofactor evidence="1 7 9">
        <name>FMN</name>
        <dbReference type="ChEBI" id="CHEBI:58210"/>
    </cofactor>
</comment>
<comment type="function">
    <text evidence="7">Catalyzes the synthesis of 5,6-dihydrouridine (D), a modified base found in the D-loop of most tRNAs, via the reduction of the C5-C6 double bond in target uridines.</text>
</comment>
<evidence type="ECO:0000256" key="4">
    <source>
        <dbReference type="ARBA" id="ARBA00022694"/>
    </source>
</evidence>
<keyword evidence="9" id="KW-0547">Nucleotide-binding</keyword>
<dbReference type="EMBL" id="VUMU01000013">
    <property type="protein sequence ID" value="MST58617.1"/>
    <property type="molecule type" value="Genomic_DNA"/>
</dbReference>
<comment type="caution">
    <text evidence="11">The sequence shown here is derived from an EMBL/GenBank/DDBJ whole genome shotgun (WGS) entry which is preliminary data.</text>
</comment>
<comment type="similarity">
    <text evidence="7">Belongs to the dus family.</text>
</comment>
<accession>A0A6L5YLU4</accession>
<dbReference type="GO" id="GO:0003723">
    <property type="term" value="F:RNA binding"/>
    <property type="evidence" value="ECO:0007669"/>
    <property type="project" value="TreeGrafter"/>
</dbReference>
<sequence length="321" mass="36555">MKYYLAPMEGLTTYNFRTNWNRYYGGMDKYFTPFISNRHMNSRERNDVLPEHNEGMYTVPQILTNKSEEFLSLAEQLAGYGYHEVNLNLGCPSGTVVARNRGAGFLGTPRELETFLDEIFEKCPLEISIKTRIGMEYLDEWAPLLKIYQKFPLKELIIHPRLQKEGYQGVPHLEAFAEAADTLQCPLCYNGDITSPKTLAYVLEKLPMVDTVMIGRGILQNPGLLQQLKAASTDFDGVSLPSSEDCLDVLKEFHNSLLAGYQVIMSGDTNTLYKMKDLWTFLSRSFESPDKYVKKIRKATDVSDYKLAVNALFRECALKSS</sequence>
<dbReference type="GO" id="GO:0017150">
    <property type="term" value="F:tRNA dihydrouridine synthase activity"/>
    <property type="evidence" value="ECO:0007669"/>
    <property type="project" value="InterPro"/>
</dbReference>